<dbReference type="Pfam" id="PF03632">
    <property type="entry name" value="Glyco_hydro_65m"/>
    <property type="match status" value="1"/>
</dbReference>
<dbReference type="PANTHER" id="PTHR11051:SF13">
    <property type="entry name" value="GLYCOSYL TRANSFERASE"/>
    <property type="match status" value="1"/>
</dbReference>
<evidence type="ECO:0000313" key="3">
    <source>
        <dbReference type="Proteomes" id="UP000471648"/>
    </source>
</evidence>
<dbReference type="AlphaFoldDB" id="A0A6N9V6R7"/>
<feature type="domain" description="Glycoside hydrolase family 65 central catalytic" evidence="1">
    <location>
        <begin position="1"/>
        <end position="96"/>
    </location>
</feature>
<feature type="non-terminal residue" evidence="2">
    <location>
        <position position="1"/>
    </location>
</feature>
<reference evidence="2 3" key="1">
    <citation type="submission" date="2020-01" db="EMBL/GenBank/DDBJ databases">
        <title>Insect and environment-associated Actinomycetes.</title>
        <authorList>
            <person name="Currrie C."/>
            <person name="Chevrette M."/>
            <person name="Carlson C."/>
            <person name="Stubbendieck R."/>
            <person name="Wendt-Pienkowski E."/>
        </authorList>
    </citation>
    <scope>NUCLEOTIDE SEQUENCE [LARGE SCALE GENOMIC DNA]</scope>
    <source>
        <strain evidence="2 3">SID14438</strain>
    </source>
</reference>
<dbReference type="Gene3D" id="1.50.10.10">
    <property type="match status" value="1"/>
</dbReference>
<name>A0A6N9V6R7_STRMI</name>
<dbReference type="GO" id="GO:0005975">
    <property type="term" value="P:carbohydrate metabolic process"/>
    <property type="evidence" value="ECO:0007669"/>
    <property type="project" value="InterPro"/>
</dbReference>
<evidence type="ECO:0000259" key="1">
    <source>
        <dbReference type="Pfam" id="PF03632"/>
    </source>
</evidence>
<organism evidence="2 3">
    <name type="scientific">Streptomyces microflavus</name>
    <name type="common">Streptomyces lipmanii</name>
    <dbReference type="NCBI Taxonomy" id="1919"/>
    <lineage>
        <taxon>Bacteria</taxon>
        <taxon>Bacillati</taxon>
        <taxon>Actinomycetota</taxon>
        <taxon>Actinomycetes</taxon>
        <taxon>Kitasatosporales</taxon>
        <taxon>Streptomycetaceae</taxon>
        <taxon>Streptomyces</taxon>
    </lineage>
</organism>
<dbReference type="InterPro" id="IPR005195">
    <property type="entry name" value="Glyco_hydro_65_M"/>
</dbReference>
<dbReference type="EMBL" id="JAAGME010000090">
    <property type="protein sequence ID" value="NEB65781.1"/>
    <property type="molecule type" value="Genomic_DNA"/>
</dbReference>
<sequence>GPDEYSAVVDDNTYTNLMARSNLLAAADVCARHPEEAARLGVGEEETAAWRDAAEAVHIPYNEEIGVHEQHTDFTRHQRWDFDGTGAEQYPLLLHFP</sequence>
<dbReference type="SUPFAM" id="SSF48208">
    <property type="entry name" value="Six-hairpin glycosidases"/>
    <property type="match status" value="1"/>
</dbReference>
<protein>
    <submittedName>
        <fullName evidence="2">Family 65 glycosyl hydrolase</fullName>
    </submittedName>
</protein>
<keyword evidence="2" id="KW-0378">Hydrolase</keyword>
<dbReference type="PANTHER" id="PTHR11051">
    <property type="entry name" value="GLYCOSYL HYDROLASE-RELATED"/>
    <property type="match status" value="1"/>
</dbReference>
<accession>A0A6N9V6R7</accession>
<comment type="caution">
    <text evidence="2">The sequence shown here is derived from an EMBL/GenBank/DDBJ whole genome shotgun (WGS) entry which is preliminary data.</text>
</comment>
<evidence type="ECO:0000313" key="2">
    <source>
        <dbReference type="EMBL" id="NEB65781.1"/>
    </source>
</evidence>
<gene>
    <name evidence="2" type="ORF">G3I39_01650</name>
</gene>
<dbReference type="Proteomes" id="UP000471648">
    <property type="component" value="Unassembled WGS sequence"/>
</dbReference>
<feature type="non-terminal residue" evidence="2">
    <location>
        <position position="97"/>
    </location>
</feature>
<dbReference type="InterPro" id="IPR012341">
    <property type="entry name" value="6hp_glycosidase-like_sf"/>
</dbReference>
<dbReference type="InterPro" id="IPR008928">
    <property type="entry name" value="6-hairpin_glycosidase_sf"/>
</dbReference>
<proteinExistence type="predicted"/>
<dbReference type="GO" id="GO:0004553">
    <property type="term" value="F:hydrolase activity, hydrolyzing O-glycosyl compounds"/>
    <property type="evidence" value="ECO:0007669"/>
    <property type="project" value="TreeGrafter"/>
</dbReference>